<dbReference type="RefSeq" id="WP_136450342.1">
    <property type="nucleotide sequence ID" value="NZ_SSTI01000001.1"/>
</dbReference>
<dbReference type="Gene3D" id="1.10.10.10">
    <property type="entry name" value="Winged helix-like DNA-binding domain superfamily/Winged helix DNA-binding domain"/>
    <property type="match status" value="1"/>
</dbReference>
<organism evidence="2 3">
    <name type="scientific">Sphingomonas olei</name>
    <dbReference type="NCBI Taxonomy" id="1886787"/>
    <lineage>
        <taxon>Bacteria</taxon>
        <taxon>Pseudomonadati</taxon>
        <taxon>Pseudomonadota</taxon>
        <taxon>Alphaproteobacteria</taxon>
        <taxon>Sphingomonadales</taxon>
        <taxon>Sphingomonadaceae</taxon>
        <taxon>Sphingomonas</taxon>
    </lineage>
</organism>
<evidence type="ECO:0000313" key="2">
    <source>
        <dbReference type="EMBL" id="THG41912.1"/>
    </source>
</evidence>
<proteinExistence type="predicted"/>
<sequence>MSARSLALGFLSAVRRPMRVAELVRRGEVMGLDGGAMRVALGRLCREGTVQQVERGLYAIGPGGMALDERARGWASAETRVRDWDGRWLIVLVDHLGRSDRRRLRERERALTLHGLARTPSGAWVRPHNLADPMPQLARQLHAIGLDREATIIGDACSSDDSAWKALWPRDAIEAGYRHWIGEMDASAARLPTMTADGAARETLLLGQSVIRAINRDPMLPSALIDTGLRAAMIDAMRHYDAVGKAAWDQVA</sequence>
<gene>
    <name evidence="2" type="ORF">E5988_00035</name>
</gene>
<dbReference type="InterPro" id="IPR036388">
    <property type="entry name" value="WH-like_DNA-bd_sf"/>
</dbReference>
<protein>
    <recommendedName>
        <fullName evidence="1">Transcriptional repressor PaaX-like central Cas2-like domain-containing protein</fullName>
    </recommendedName>
</protein>
<name>A0ABY2QL83_9SPHN</name>
<dbReference type="PANTHER" id="PTHR30319:SF1">
    <property type="entry name" value="TRANSCRIPTIONAL REPRESSOR PAAX"/>
    <property type="match status" value="1"/>
</dbReference>
<evidence type="ECO:0000259" key="1">
    <source>
        <dbReference type="Pfam" id="PF20803"/>
    </source>
</evidence>
<dbReference type="Proteomes" id="UP000308038">
    <property type="component" value="Unassembled WGS sequence"/>
</dbReference>
<feature type="domain" description="Transcriptional repressor PaaX-like central Cas2-like" evidence="1">
    <location>
        <begin position="82"/>
        <end position="142"/>
    </location>
</feature>
<keyword evidence="3" id="KW-1185">Reference proteome</keyword>
<comment type="caution">
    <text evidence="2">The sequence shown here is derived from an EMBL/GenBank/DDBJ whole genome shotgun (WGS) entry which is preliminary data.</text>
</comment>
<dbReference type="PANTHER" id="PTHR30319">
    <property type="entry name" value="PHENYLACETIC ACID REGULATOR-RELATED TRANSCRIPTIONAL REPRESSOR"/>
    <property type="match status" value="1"/>
</dbReference>
<dbReference type="Gene3D" id="3.30.70.2650">
    <property type="match status" value="1"/>
</dbReference>
<dbReference type="Pfam" id="PF20803">
    <property type="entry name" value="PaaX_M"/>
    <property type="match status" value="1"/>
</dbReference>
<reference evidence="2 3" key="1">
    <citation type="submission" date="2019-04" db="EMBL/GenBank/DDBJ databases">
        <title>Microbes associate with the intestines of laboratory mice.</title>
        <authorList>
            <person name="Navarre W."/>
            <person name="Wong E."/>
            <person name="Huang K.C."/>
            <person name="Tropini C."/>
            <person name="Ng K."/>
            <person name="Yu B."/>
        </authorList>
    </citation>
    <scope>NUCLEOTIDE SEQUENCE [LARGE SCALE GENOMIC DNA]</scope>
    <source>
        <strain evidence="2 3">NM83_B4-11</strain>
    </source>
</reference>
<evidence type="ECO:0000313" key="3">
    <source>
        <dbReference type="Proteomes" id="UP000308038"/>
    </source>
</evidence>
<dbReference type="InterPro" id="IPR048846">
    <property type="entry name" value="PaaX-like_central"/>
</dbReference>
<dbReference type="EMBL" id="SSTI01000001">
    <property type="protein sequence ID" value="THG41912.1"/>
    <property type="molecule type" value="Genomic_DNA"/>
</dbReference>
<accession>A0ABY2QL83</accession>